<reference evidence="3 4" key="1">
    <citation type="submission" date="2021-02" db="EMBL/GenBank/DDBJ databases">
        <title>Draft Genome Sequences of 5 Vibrio neptunius Strains Isolated From of Bivalve Hatcheries.</title>
        <authorList>
            <person name="Galvis F."/>
            <person name="Barja J.L."/>
            <person name="Lemos M.L."/>
            <person name="Balado M."/>
        </authorList>
    </citation>
    <scope>NUCLEOTIDE SEQUENCE [LARGE SCALE GENOMIC DNA]</scope>
    <source>
        <strain evidence="3 4">PP-145.98</strain>
    </source>
</reference>
<dbReference type="SUPFAM" id="SSF52499">
    <property type="entry name" value="Isochorismatase-like hydrolases"/>
    <property type="match status" value="1"/>
</dbReference>
<gene>
    <name evidence="3" type="ORF">JYA62_02640</name>
</gene>
<evidence type="ECO:0000313" key="3">
    <source>
        <dbReference type="EMBL" id="MBN3576566.1"/>
    </source>
</evidence>
<dbReference type="Pfam" id="PF00857">
    <property type="entry name" value="Isochorismatase"/>
    <property type="match status" value="1"/>
</dbReference>
<dbReference type="Gene3D" id="3.40.50.850">
    <property type="entry name" value="Isochorismatase-like"/>
    <property type="match status" value="1"/>
</dbReference>
<dbReference type="InterPro" id="IPR036380">
    <property type="entry name" value="Isochorismatase-like_sf"/>
</dbReference>
<organism evidence="3 4">
    <name type="scientific">Vibrio neptunius</name>
    <dbReference type="NCBI Taxonomy" id="170651"/>
    <lineage>
        <taxon>Bacteria</taxon>
        <taxon>Pseudomonadati</taxon>
        <taxon>Pseudomonadota</taxon>
        <taxon>Gammaproteobacteria</taxon>
        <taxon>Vibrionales</taxon>
        <taxon>Vibrionaceae</taxon>
        <taxon>Vibrio</taxon>
    </lineage>
</organism>
<comment type="caution">
    <text evidence="3">The sequence shown here is derived from an EMBL/GenBank/DDBJ whole genome shotgun (WGS) entry which is preliminary data.</text>
</comment>
<evidence type="ECO:0000313" key="4">
    <source>
        <dbReference type="Proteomes" id="UP000779070"/>
    </source>
</evidence>
<dbReference type="PANTHER" id="PTHR43540:SF1">
    <property type="entry name" value="ISOCHORISMATASE HYDROLASE"/>
    <property type="match status" value="1"/>
</dbReference>
<dbReference type="EMBL" id="JAFHLB010000002">
    <property type="protein sequence ID" value="MBN3576566.1"/>
    <property type="molecule type" value="Genomic_DNA"/>
</dbReference>
<keyword evidence="4" id="KW-1185">Reference proteome</keyword>
<proteinExistence type="predicted"/>
<name>A0ABS2ZWE3_9VIBR</name>
<evidence type="ECO:0000259" key="2">
    <source>
        <dbReference type="Pfam" id="PF00857"/>
    </source>
</evidence>
<dbReference type="Proteomes" id="UP000779070">
    <property type="component" value="Unassembled WGS sequence"/>
</dbReference>
<keyword evidence="1 3" id="KW-0378">Hydrolase</keyword>
<dbReference type="RefSeq" id="WP_206368792.1">
    <property type="nucleotide sequence ID" value="NZ_CAWPTM010000101.1"/>
</dbReference>
<accession>A0ABS2ZWE3</accession>
<sequence length="192" mass="21355">MSKAILIIDLINDIVHPEGKVPSCAQHASQMNVIANTNHALNFARESNWLVVHIKVGFDVNYAALPKSSPVFGKADQYQALKLGSFGTEFHRDVDFRENELIVVKPRISAFYNTSLEATLRANQVTQLYLTGVSTEWAIQSTAREGHDRDYKITILEDCCAASSHQAHLASLTMLSRIATLAKVDDLSREEK</sequence>
<evidence type="ECO:0000256" key="1">
    <source>
        <dbReference type="ARBA" id="ARBA00022801"/>
    </source>
</evidence>
<dbReference type="PANTHER" id="PTHR43540">
    <property type="entry name" value="PEROXYUREIDOACRYLATE/UREIDOACRYLATE AMIDOHYDROLASE-RELATED"/>
    <property type="match status" value="1"/>
</dbReference>
<protein>
    <submittedName>
        <fullName evidence="3">Cysteine hydrolase</fullName>
    </submittedName>
</protein>
<dbReference type="CDD" id="cd00431">
    <property type="entry name" value="cysteine_hydrolases"/>
    <property type="match status" value="1"/>
</dbReference>
<dbReference type="GO" id="GO:0016787">
    <property type="term" value="F:hydrolase activity"/>
    <property type="evidence" value="ECO:0007669"/>
    <property type="project" value="UniProtKB-KW"/>
</dbReference>
<dbReference type="InterPro" id="IPR050272">
    <property type="entry name" value="Isochorismatase-like_hydrls"/>
</dbReference>
<dbReference type="InterPro" id="IPR000868">
    <property type="entry name" value="Isochorismatase-like_dom"/>
</dbReference>
<feature type="domain" description="Isochorismatase-like" evidence="2">
    <location>
        <begin position="4"/>
        <end position="183"/>
    </location>
</feature>